<dbReference type="EMBL" id="JAVRRG010000040">
    <property type="protein sequence ID" value="KAK5093660.1"/>
    <property type="molecule type" value="Genomic_DNA"/>
</dbReference>
<gene>
    <name evidence="1" type="ORF">LTR24_004042</name>
</gene>
<comment type="caution">
    <text evidence="1">The sequence shown here is derived from an EMBL/GenBank/DDBJ whole genome shotgun (WGS) entry which is preliminary data.</text>
</comment>
<proteinExistence type="predicted"/>
<name>A0ABR0KDD1_9EURO</name>
<evidence type="ECO:0000313" key="2">
    <source>
        <dbReference type="Proteomes" id="UP001345013"/>
    </source>
</evidence>
<reference evidence="1 2" key="1">
    <citation type="submission" date="2023-08" db="EMBL/GenBank/DDBJ databases">
        <title>Black Yeasts Isolated from many extreme environments.</title>
        <authorList>
            <person name="Coleine C."/>
            <person name="Stajich J.E."/>
            <person name="Selbmann L."/>
        </authorList>
    </citation>
    <scope>NUCLEOTIDE SEQUENCE [LARGE SCALE GENOMIC DNA]</scope>
    <source>
        <strain evidence="1 2">CCFEE 5885</strain>
    </source>
</reference>
<protein>
    <submittedName>
        <fullName evidence="1">Uncharacterized protein</fullName>
    </submittedName>
</protein>
<evidence type="ECO:0000313" key="1">
    <source>
        <dbReference type="EMBL" id="KAK5093660.1"/>
    </source>
</evidence>
<keyword evidence="2" id="KW-1185">Reference proteome</keyword>
<accession>A0ABR0KDD1</accession>
<dbReference type="Proteomes" id="UP001345013">
    <property type="component" value="Unassembled WGS sequence"/>
</dbReference>
<sequence>MSSTAANTAGGAGQGALLPREFRYKQHMAEVLLADHKCRDDQSRAKLAVEQRIAYEDFIGIPRAARLNQMVAISMAPDHPQRPRGYVAARMMADKRLSLEEALYDMDRLSKNKVDQSRWTSAKAYLETHNAELRQGHGPF</sequence>
<organism evidence="1 2">
    <name type="scientific">Lithohypha guttulata</name>
    <dbReference type="NCBI Taxonomy" id="1690604"/>
    <lineage>
        <taxon>Eukaryota</taxon>
        <taxon>Fungi</taxon>
        <taxon>Dikarya</taxon>
        <taxon>Ascomycota</taxon>
        <taxon>Pezizomycotina</taxon>
        <taxon>Eurotiomycetes</taxon>
        <taxon>Chaetothyriomycetidae</taxon>
        <taxon>Chaetothyriales</taxon>
        <taxon>Trichomeriaceae</taxon>
        <taxon>Lithohypha</taxon>
    </lineage>
</organism>